<evidence type="ECO:0000256" key="1">
    <source>
        <dbReference type="SAM" id="Coils"/>
    </source>
</evidence>
<gene>
    <name evidence="4" type="ORF">FKV68_25510</name>
</gene>
<feature type="transmembrane region" description="Helical" evidence="3">
    <location>
        <begin position="146"/>
        <end position="164"/>
    </location>
</feature>
<dbReference type="AlphaFoldDB" id="A0A859QF36"/>
<proteinExistence type="predicted"/>
<dbReference type="Proteomes" id="UP000510721">
    <property type="component" value="Plasmid pEmeITTGR7c"/>
</dbReference>
<dbReference type="EMBL" id="CP041241">
    <property type="protein sequence ID" value="QLL64763.1"/>
    <property type="molecule type" value="Genomic_DNA"/>
</dbReference>
<evidence type="ECO:0000256" key="2">
    <source>
        <dbReference type="SAM" id="MobiDB-lite"/>
    </source>
</evidence>
<keyword evidence="3" id="KW-1133">Transmembrane helix</keyword>
<keyword evidence="5" id="KW-1185">Reference proteome</keyword>
<dbReference type="RefSeq" id="WP_180943223.1">
    <property type="nucleotide sequence ID" value="NZ_CP041241.1"/>
</dbReference>
<feature type="region of interest" description="Disordered" evidence="2">
    <location>
        <begin position="1"/>
        <end position="43"/>
    </location>
</feature>
<reference evidence="4 5" key="1">
    <citation type="submission" date="2019-06" db="EMBL/GenBank/DDBJ databases">
        <title>Complete genome sequence of Ensifer mexicanus ITTG R7 isolated from nodules of Acacia angustissima (Mill.) Kuntze.</title>
        <authorList>
            <person name="Rincon-Rosales R."/>
            <person name="Rogel M.A."/>
            <person name="Guerrero G."/>
            <person name="Rincon-Molina C.I."/>
            <person name="Lopez-Lopez A."/>
            <person name="Martinez-Romero E."/>
        </authorList>
    </citation>
    <scope>NUCLEOTIDE SEQUENCE [LARGE SCALE GENOMIC DNA]</scope>
    <source>
        <strain evidence="4 5">ITTG R7</strain>
        <plasmid evidence="5">pemeittgr7c</plasmid>
    </source>
</reference>
<geneLocation type="plasmid" evidence="5">
    <name>pemeittgr7c</name>
</geneLocation>
<feature type="coiled-coil region" evidence="1">
    <location>
        <begin position="49"/>
        <end position="76"/>
    </location>
</feature>
<evidence type="ECO:0000256" key="3">
    <source>
        <dbReference type="SAM" id="Phobius"/>
    </source>
</evidence>
<evidence type="ECO:0000313" key="5">
    <source>
        <dbReference type="Proteomes" id="UP000510721"/>
    </source>
</evidence>
<keyword evidence="3" id="KW-0472">Membrane</keyword>
<organism evidence="4 5">
    <name type="scientific">Sinorhizobium mexicanum</name>
    <dbReference type="NCBI Taxonomy" id="375549"/>
    <lineage>
        <taxon>Bacteria</taxon>
        <taxon>Pseudomonadati</taxon>
        <taxon>Pseudomonadota</taxon>
        <taxon>Alphaproteobacteria</taxon>
        <taxon>Hyphomicrobiales</taxon>
        <taxon>Rhizobiaceae</taxon>
        <taxon>Sinorhizobium/Ensifer group</taxon>
        <taxon>Sinorhizobium</taxon>
    </lineage>
</organism>
<protein>
    <submittedName>
        <fullName evidence="4">Nutrient deprivation-induced protein</fullName>
    </submittedName>
</protein>
<name>A0A859QF36_9HYPH</name>
<sequence length="203" mass="21577">MNDELSSRAPGDPLRVPATTSQGVDDAHGAQSSGIDEGATDRNLQQAVREDLNDVREFADERAKQARDAAARAAEREKNVAARQLSGVAMAIEKVGSELQQSDQQALGRYAQQIGTSLRALARDIEGRDLGEVAGMAEDFGRRQPLAFLGIAAIAGLAASRFLTASAQRRPRRTVSQPSSAAEPASGRPSGGGWNFEEDQYNG</sequence>
<keyword evidence="4" id="KW-0614">Plasmid</keyword>
<keyword evidence="3" id="KW-0812">Transmembrane</keyword>
<keyword evidence="1" id="KW-0175">Coiled coil</keyword>
<feature type="region of interest" description="Disordered" evidence="2">
    <location>
        <begin position="166"/>
        <end position="203"/>
    </location>
</feature>
<evidence type="ECO:0000313" key="4">
    <source>
        <dbReference type="EMBL" id="QLL64763.1"/>
    </source>
</evidence>
<dbReference type="KEGG" id="emx:FKV68_25510"/>
<accession>A0A859QF36</accession>